<keyword evidence="3 6" id="KW-0812">Transmembrane</keyword>
<name>A0A2U2J382_9SPHN</name>
<sequence length="132" mass="14811">MDGVSVLFGQLVRYGLTGAFVTALGAALYWVTATFLGVHPLIANWLAHLLCVAIGYVLHSRWSFRGHGGRDNPARRTGRFFLVTLVSFCLNSIFVWILTGPLLDGPTWWPIVPMLFVTPFVTFALNRRWVFV</sequence>
<feature type="transmembrane region" description="Helical" evidence="6">
    <location>
        <begin position="12"/>
        <end position="32"/>
    </location>
</feature>
<comment type="similarity">
    <text evidence="2">Belongs to the GtrA family.</text>
</comment>
<dbReference type="AlphaFoldDB" id="A0A2U2J382"/>
<evidence type="ECO:0000313" key="9">
    <source>
        <dbReference type="Proteomes" id="UP000245916"/>
    </source>
</evidence>
<proteinExistence type="inferred from homology"/>
<protein>
    <recommendedName>
        <fullName evidence="7">GtrA/DPMS transmembrane domain-containing protein</fullName>
    </recommendedName>
</protein>
<dbReference type="GO" id="GO:0005886">
    <property type="term" value="C:plasma membrane"/>
    <property type="evidence" value="ECO:0007669"/>
    <property type="project" value="TreeGrafter"/>
</dbReference>
<dbReference type="InterPro" id="IPR051401">
    <property type="entry name" value="GtrA_CellWall_Glycosyl"/>
</dbReference>
<dbReference type="PANTHER" id="PTHR38459">
    <property type="entry name" value="PROPHAGE BACTOPRENOL-LINKED GLUCOSE TRANSLOCASE HOMOLOG"/>
    <property type="match status" value="1"/>
</dbReference>
<dbReference type="PANTHER" id="PTHR38459:SF1">
    <property type="entry name" value="PROPHAGE BACTOPRENOL-LINKED GLUCOSE TRANSLOCASE HOMOLOG"/>
    <property type="match status" value="1"/>
</dbReference>
<comment type="caution">
    <text evidence="8">The sequence shown here is derived from an EMBL/GenBank/DDBJ whole genome shotgun (WGS) entry which is preliminary data.</text>
</comment>
<feature type="transmembrane region" description="Helical" evidence="6">
    <location>
        <begin position="80"/>
        <end position="102"/>
    </location>
</feature>
<gene>
    <name evidence="8" type="ORF">DF286_07965</name>
</gene>
<evidence type="ECO:0000256" key="3">
    <source>
        <dbReference type="ARBA" id="ARBA00022692"/>
    </source>
</evidence>
<evidence type="ECO:0000256" key="5">
    <source>
        <dbReference type="ARBA" id="ARBA00023136"/>
    </source>
</evidence>
<dbReference type="Proteomes" id="UP000245916">
    <property type="component" value="Unassembled WGS sequence"/>
</dbReference>
<accession>A0A2U2J382</accession>
<keyword evidence="5 6" id="KW-0472">Membrane</keyword>
<comment type="subcellular location">
    <subcellularLocation>
        <location evidence="1">Membrane</location>
        <topology evidence="1">Multi-pass membrane protein</topology>
    </subcellularLocation>
</comment>
<feature type="domain" description="GtrA/DPMS transmembrane" evidence="7">
    <location>
        <begin position="13"/>
        <end position="131"/>
    </location>
</feature>
<dbReference type="InterPro" id="IPR007267">
    <property type="entry name" value="GtrA_DPMS_TM"/>
</dbReference>
<keyword evidence="4 6" id="KW-1133">Transmembrane helix</keyword>
<evidence type="ECO:0000256" key="4">
    <source>
        <dbReference type="ARBA" id="ARBA00022989"/>
    </source>
</evidence>
<reference evidence="8 9" key="1">
    <citation type="submission" date="2018-05" db="EMBL/GenBank/DDBJ databases">
        <title>Genome of Sphingosinicella humi QZX222.</title>
        <authorList>
            <person name="Qiao Z."/>
            <person name="Wang G."/>
        </authorList>
    </citation>
    <scope>NUCLEOTIDE SEQUENCE [LARGE SCALE GENOMIC DNA]</scope>
    <source>
        <strain evidence="8 9">QZX222</strain>
    </source>
</reference>
<dbReference type="GO" id="GO:0000271">
    <property type="term" value="P:polysaccharide biosynthetic process"/>
    <property type="evidence" value="ECO:0007669"/>
    <property type="project" value="InterPro"/>
</dbReference>
<organism evidence="8 9">
    <name type="scientific">Allosphingosinicella humi</name>
    <dbReference type="NCBI Taxonomy" id="2068657"/>
    <lineage>
        <taxon>Bacteria</taxon>
        <taxon>Pseudomonadati</taxon>
        <taxon>Pseudomonadota</taxon>
        <taxon>Alphaproteobacteria</taxon>
        <taxon>Sphingomonadales</taxon>
        <taxon>Sphingomonadaceae</taxon>
        <taxon>Allosphingosinicella</taxon>
    </lineage>
</organism>
<keyword evidence="9" id="KW-1185">Reference proteome</keyword>
<feature type="transmembrane region" description="Helical" evidence="6">
    <location>
        <begin position="38"/>
        <end position="59"/>
    </location>
</feature>
<dbReference type="Pfam" id="PF04138">
    <property type="entry name" value="GtrA_DPMS_TM"/>
    <property type="match status" value="1"/>
</dbReference>
<evidence type="ECO:0000259" key="7">
    <source>
        <dbReference type="Pfam" id="PF04138"/>
    </source>
</evidence>
<evidence type="ECO:0000256" key="6">
    <source>
        <dbReference type="SAM" id="Phobius"/>
    </source>
</evidence>
<evidence type="ECO:0000313" key="8">
    <source>
        <dbReference type="EMBL" id="PWG02806.1"/>
    </source>
</evidence>
<dbReference type="OrthoDB" id="8454931at2"/>
<evidence type="ECO:0000256" key="2">
    <source>
        <dbReference type="ARBA" id="ARBA00009399"/>
    </source>
</evidence>
<feature type="transmembrane region" description="Helical" evidence="6">
    <location>
        <begin position="108"/>
        <end position="126"/>
    </location>
</feature>
<dbReference type="EMBL" id="QFFF01000001">
    <property type="protein sequence ID" value="PWG02806.1"/>
    <property type="molecule type" value="Genomic_DNA"/>
</dbReference>
<evidence type="ECO:0000256" key="1">
    <source>
        <dbReference type="ARBA" id="ARBA00004141"/>
    </source>
</evidence>
<dbReference type="RefSeq" id="WP_109270945.1">
    <property type="nucleotide sequence ID" value="NZ_QFFF01000001.1"/>
</dbReference>